<keyword evidence="2" id="KW-0472">Membrane</keyword>
<dbReference type="Proteomes" id="UP000280698">
    <property type="component" value="Unassembled WGS sequence"/>
</dbReference>
<protein>
    <recommendedName>
        <fullName evidence="5">CU044_5270 family protein</fullName>
    </recommendedName>
</protein>
<accession>A0ABX9WNT6</accession>
<keyword evidence="2" id="KW-0812">Transmembrane</keyword>
<keyword evidence="4" id="KW-1185">Reference proteome</keyword>
<feature type="region of interest" description="Disordered" evidence="1">
    <location>
        <begin position="187"/>
        <end position="218"/>
    </location>
</feature>
<name>A0ABX9WNT6_9ACTN</name>
<dbReference type="InterPro" id="IPR047789">
    <property type="entry name" value="CU044_5270-like"/>
</dbReference>
<dbReference type="EMBL" id="RJLN01000004">
    <property type="protein sequence ID" value="RNM01274.1"/>
    <property type="molecule type" value="Genomic_DNA"/>
</dbReference>
<evidence type="ECO:0000256" key="2">
    <source>
        <dbReference type="SAM" id="Phobius"/>
    </source>
</evidence>
<gene>
    <name evidence="3" type="ORF">EFE23_02280</name>
</gene>
<comment type="caution">
    <text evidence="3">The sequence shown here is derived from an EMBL/GenBank/DDBJ whole genome shotgun (WGS) entry which is preliminary data.</text>
</comment>
<keyword evidence="2" id="KW-1133">Transmembrane helix</keyword>
<evidence type="ECO:0000313" key="4">
    <source>
        <dbReference type="Proteomes" id="UP000280698"/>
    </source>
</evidence>
<dbReference type="RefSeq" id="WP_123239195.1">
    <property type="nucleotide sequence ID" value="NZ_JAAHBY010000004.1"/>
</dbReference>
<reference evidence="3 4" key="1">
    <citation type="submission" date="2018-11" db="EMBL/GenBank/DDBJ databases">
        <title>Micromonospora sp. PPF5-17, a new actinomycetes isolated from a hot spring soil.</title>
        <authorList>
            <person name="Thawai C."/>
        </authorList>
    </citation>
    <scope>NUCLEOTIDE SEQUENCE [LARGE SCALE GENOMIC DNA]</scope>
    <source>
        <strain evidence="3 4">PPF5-17</strain>
    </source>
</reference>
<sequence>MHPQQQVRDLLGPADPARGVDVPAAPLSAHDLILRAESSASSAALPSRRRASRRAVLVRAAVAAAAVASAGLVPILRRDPAPTRPTQPAGGGTVLQPVGYEIATDGEPAGPHLRALAGQLTDASYDRDGGRYAYQRSKSWGGMSVFSPEGYVASYVDERRTWTTADGRRWSDRTVLDIEFPDEASRDYWTRQTPRPAPSGSRRAEGPREEPRDLAPGRRLASGRAALARLLGTDRPAGDVAMTVYGIYSEHLVPRRTRADILSILAGIRGFVWRGRVVDRAGRAGVGVTADLVPPAGERPERAQMLLVFDPATGELLAHEYLELAPQHRVLHYGLLLEGRRTDTLG</sequence>
<dbReference type="NCBIfam" id="NF038083">
    <property type="entry name" value="CU044_5270_fam"/>
    <property type="match status" value="1"/>
</dbReference>
<evidence type="ECO:0008006" key="5">
    <source>
        <dbReference type="Google" id="ProtNLM"/>
    </source>
</evidence>
<feature type="region of interest" description="Disordered" evidence="1">
    <location>
        <begin position="1"/>
        <end position="22"/>
    </location>
</feature>
<proteinExistence type="predicted"/>
<evidence type="ECO:0000256" key="1">
    <source>
        <dbReference type="SAM" id="MobiDB-lite"/>
    </source>
</evidence>
<feature type="transmembrane region" description="Helical" evidence="2">
    <location>
        <begin position="56"/>
        <end position="76"/>
    </location>
</feature>
<organism evidence="3 4">
    <name type="scientific">Micromonospora solifontis</name>
    <dbReference type="NCBI Taxonomy" id="2487138"/>
    <lineage>
        <taxon>Bacteria</taxon>
        <taxon>Bacillati</taxon>
        <taxon>Actinomycetota</taxon>
        <taxon>Actinomycetes</taxon>
        <taxon>Micromonosporales</taxon>
        <taxon>Micromonosporaceae</taxon>
        <taxon>Micromonospora</taxon>
    </lineage>
</organism>
<feature type="compositionally biased region" description="Basic and acidic residues" evidence="1">
    <location>
        <begin position="202"/>
        <end position="216"/>
    </location>
</feature>
<evidence type="ECO:0000313" key="3">
    <source>
        <dbReference type="EMBL" id="RNM01274.1"/>
    </source>
</evidence>